<dbReference type="HOGENOM" id="CLU_3018600_0_0_10"/>
<evidence type="ECO:0000313" key="2">
    <source>
        <dbReference type="Proteomes" id="UP000003711"/>
    </source>
</evidence>
<feature type="non-terminal residue" evidence="1">
    <location>
        <position position="1"/>
    </location>
</feature>
<reference evidence="1 2" key="1">
    <citation type="submission" date="2008-12" db="EMBL/GenBank/DDBJ databases">
        <authorList>
            <person name="Fulton L."/>
            <person name="Clifton S."/>
            <person name="Fulton B."/>
            <person name="Xu J."/>
            <person name="Minx P."/>
            <person name="Pepin K.H."/>
            <person name="Johnson M."/>
            <person name="Bhonagiri V."/>
            <person name="Nash W.E."/>
            <person name="Mardis E.R."/>
            <person name="Wilson R.K."/>
        </authorList>
    </citation>
    <scope>NUCLEOTIDE SEQUENCE [LARGE SCALE GENOMIC DNA]</scope>
    <source>
        <strain evidence="1 2">DSM 14838</strain>
    </source>
</reference>
<organism evidence="1 2">
    <name type="scientific">Bacteroides cellulosilyticus DSM 14838</name>
    <dbReference type="NCBI Taxonomy" id="537012"/>
    <lineage>
        <taxon>Bacteria</taxon>
        <taxon>Pseudomonadati</taxon>
        <taxon>Bacteroidota</taxon>
        <taxon>Bacteroidia</taxon>
        <taxon>Bacteroidales</taxon>
        <taxon>Bacteroidaceae</taxon>
        <taxon>Bacteroides</taxon>
    </lineage>
</organism>
<sequence>PIWGLYIKSDRERTLSIYDTAGHMVRQVEVQEGTTAVTGLGKGIYLLARKKILVQ</sequence>
<dbReference type="AlphaFoldDB" id="E2NDX0"/>
<evidence type="ECO:0000313" key="1">
    <source>
        <dbReference type="EMBL" id="EEF89903.1"/>
    </source>
</evidence>
<proteinExistence type="predicted"/>
<gene>
    <name evidence="1" type="ORF">BACCELL_02481</name>
</gene>
<dbReference type="EMBL" id="ACCH01000178">
    <property type="protein sequence ID" value="EEF89903.1"/>
    <property type="molecule type" value="Genomic_DNA"/>
</dbReference>
<protein>
    <recommendedName>
        <fullName evidence="3">Secretion system C-terminal sorting domain-containing protein</fullName>
    </recommendedName>
</protein>
<name>E2NDX0_9BACE</name>
<accession>E2NDX0</accession>
<dbReference type="Proteomes" id="UP000003711">
    <property type="component" value="Unassembled WGS sequence"/>
</dbReference>
<evidence type="ECO:0008006" key="3">
    <source>
        <dbReference type="Google" id="ProtNLM"/>
    </source>
</evidence>
<comment type="caution">
    <text evidence="1">The sequence shown here is derived from an EMBL/GenBank/DDBJ whole genome shotgun (WGS) entry which is preliminary data.</text>
</comment>
<reference evidence="1 2" key="2">
    <citation type="submission" date="2009-01" db="EMBL/GenBank/DDBJ databases">
        <title>Draft genome sequence of Bacteroides cellulosilyticus (DSM 14838).</title>
        <authorList>
            <person name="Sudarsanam P."/>
            <person name="Ley R."/>
            <person name="Guruge J."/>
            <person name="Turnbaugh P.J."/>
            <person name="Mahowald M."/>
            <person name="Liep D."/>
            <person name="Gordon J."/>
        </authorList>
    </citation>
    <scope>NUCLEOTIDE SEQUENCE [LARGE SCALE GENOMIC DNA]</scope>
    <source>
        <strain evidence="1 2">DSM 14838</strain>
    </source>
</reference>